<feature type="compositionally biased region" description="Basic and acidic residues" evidence="10">
    <location>
        <begin position="205"/>
        <end position="214"/>
    </location>
</feature>
<keyword evidence="6" id="KW-0698">rRNA processing</keyword>
<evidence type="ECO:0000313" key="11">
    <source>
        <dbReference type="EMBL" id="RDL40612.1"/>
    </source>
</evidence>
<dbReference type="RefSeq" id="XP_031873268.1">
    <property type="nucleotide sequence ID" value="XM_032009214.1"/>
</dbReference>
<evidence type="ECO:0000256" key="5">
    <source>
        <dbReference type="ARBA" id="ARBA00019827"/>
    </source>
</evidence>
<feature type="compositionally biased region" description="Acidic residues" evidence="10">
    <location>
        <begin position="286"/>
        <end position="298"/>
    </location>
</feature>
<dbReference type="InterPro" id="IPR050786">
    <property type="entry name" value="EFG1_rRNA-proc"/>
</dbReference>
<dbReference type="GO" id="GO:0005730">
    <property type="term" value="C:nucleolus"/>
    <property type="evidence" value="ECO:0007669"/>
    <property type="project" value="UniProtKB-SubCell"/>
</dbReference>
<comment type="caution">
    <text evidence="11">The sequence shown here is derived from an EMBL/GenBank/DDBJ whole genome shotgun (WGS) entry which is preliminary data.</text>
</comment>
<dbReference type="PANTHER" id="PTHR33911">
    <property type="entry name" value="RRNA-PROCESSING PROTEIN EFG1"/>
    <property type="match status" value="1"/>
</dbReference>
<feature type="region of interest" description="Disordered" evidence="10">
    <location>
        <begin position="205"/>
        <end position="298"/>
    </location>
</feature>
<dbReference type="Proteomes" id="UP000254866">
    <property type="component" value="Unassembled WGS sequence"/>
</dbReference>
<feature type="compositionally biased region" description="Basic and acidic residues" evidence="10">
    <location>
        <begin position="1"/>
        <end position="20"/>
    </location>
</feature>
<dbReference type="EMBL" id="NPIC01000001">
    <property type="protein sequence ID" value="RDL40612.1"/>
    <property type="molecule type" value="Genomic_DNA"/>
</dbReference>
<organism evidence="11 12">
    <name type="scientific">Venustampulla echinocandica</name>
    <dbReference type="NCBI Taxonomy" id="2656787"/>
    <lineage>
        <taxon>Eukaryota</taxon>
        <taxon>Fungi</taxon>
        <taxon>Dikarya</taxon>
        <taxon>Ascomycota</taxon>
        <taxon>Pezizomycotina</taxon>
        <taxon>Leotiomycetes</taxon>
        <taxon>Helotiales</taxon>
        <taxon>Pleuroascaceae</taxon>
        <taxon>Venustampulla</taxon>
    </lineage>
</organism>
<keyword evidence="8" id="KW-0539">Nucleus</keyword>
<evidence type="ECO:0000256" key="8">
    <source>
        <dbReference type="ARBA" id="ARBA00023242"/>
    </source>
</evidence>
<feature type="compositionally biased region" description="Basic residues" evidence="10">
    <location>
        <begin position="29"/>
        <end position="38"/>
    </location>
</feature>
<evidence type="ECO:0000256" key="2">
    <source>
        <dbReference type="ARBA" id="ARBA00004604"/>
    </source>
</evidence>
<evidence type="ECO:0000256" key="10">
    <source>
        <dbReference type="SAM" id="MobiDB-lite"/>
    </source>
</evidence>
<comment type="function">
    <text evidence="1">Involved in rRNA processing.</text>
</comment>
<protein>
    <recommendedName>
        <fullName evidence="4">rRNA-processing protein EFG1</fullName>
    </recommendedName>
    <alternativeName>
        <fullName evidence="5">rRNA-processing protein efg1</fullName>
    </alternativeName>
</protein>
<keyword evidence="12" id="KW-1185">Reference proteome</keyword>
<evidence type="ECO:0000256" key="7">
    <source>
        <dbReference type="ARBA" id="ARBA00023054"/>
    </source>
</evidence>
<evidence type="ECO:0000256" key="4">
    <source>
        <dbReference type="ARBA" id="ARBA00018689"/>
    </source>
</evidence>
<feature type="coiled-coil region" evidence="9">
    <location>
        <begin position="119"/>
        <end position="155"/>
    </location>
</feature>
<comment type="subcellular location">
    <subcellularLocation>
        <location evidence="2">Nucleus</location>
        <location evidence="2">Nucleolus</location>
    </subcellularLocation>
</comment>
<gene>
    <name evidence="11" type="ORF">BP5553_00591</name>
</gene>
<evidence type="ECO:0000256" key="9">
    <source>
        <dbReference type="SAM" id="Coils"/>
    </source>
</evidence>
<dbReference type="STRING" id="2656787.A0A370TYL3"/>
<proteinExistence type="inferred from homology"/>
<feature type="region of interest" description="Disordered" evidence="10">
    <location>
        <begin position="1"/>
        <end position="56"/>
    </location>
</feature>
<evidence type="ECO:0000256" key="3">
    <source>
        <dbReference type="ARBA" id="ARBA00006916"/>
    </source>
</evidence>
<evidence type="ECO:0000256" key="6">
    <source>
        <dbReference type="ARBA" id="ARBA00022552"/>
    </source>
</evidence>
<sequence length="298" mass="34438">MAGKRTHEEFEPQEAVHESRQFQVYGSTPKRKPSKKPRRTEPPAHMNRKQVHASSVNAIKKRLRDASRRLERAEDLPANVRVEDERAVAACHRELAAAETEKMKQKMVKRYQMVRFFERQKAGRAVKRLRKQLLEAQSEDEVKDLKTQMHEAEVDLNYTQYCPLSEPYCGLYPHKKATADEEEAPKVAENPPKPPLWAEVEKRMEEGTLDELRNRVTKQFMSRPLEMRPSRPKPDPTSTPDMSGLNRRERRGQLRAQEGGTKKNKSIGFEKNAIFGASESHQRDDTEGEESEGGFFED</sequence>
<keyword evidence="7 9" id="KW-0175">Coiled coil</keyword>
<accession>A0A370TYL3</accession>
<dbReference type="InterPro" id="IPR019310">
    <property type="entry name" value="Efg1"/>
</dbReference>
<dbReference type="GO" id="GO:0030688">
    <property type="term" value="C:preribosome, small subunit precursor"/>
    <property type="evidence" value="ECO:0007669"/>
    <property type="project" value="TreeGrafter"/>
</dbReference>
<dbReference type="GO" id="GO:0000462">
    <property type="term" value="P:maturation of SSU-rRNA from tricistronic rRNA transcript (SSU-rRNA, 5.8S rRNA, LSU-rRNA)"/>
    <property type="evidence" value="ECO:0007669"/>
    <property type="project" value="TreeGrafter"/>
</dbReference>
<reference evidence="11 12" key="1">
    <citation type="journal article" date="2018" name="IMA Fungus">
        <title>IMA Genome-F 9: Draft genome sequence of Annulohypoxylon stygium, Aspergillus mulundensis, Berkeleyomyces basicola (syn. Thielaviopsis basicola), Ceratocystis smalleyi, two Cercospora beticola strains, Coleophoma cylindrospora, Fusarium fracticaudum, Phialophora cf. hyalina, and Morchella septimelata.</title>
        <authorList>
            <person name="Wingfield B.D."/>
            <person name="Bills G.F."/>
            <person name="Dong Y."/>
            <person name="Huang W."/>
            <person name="Nel W.J."/>
            <person name="Swalarsk-Parry B.S."/>
            <person name="Vaghefi N."/>
            <person name="Wilken P.M."/>
            <person name="An Z."/>
            <person name="de Beer Z.W."/>
            <person name="De Vos L."/>
            <person name="Chen L."/>
            <person name="Duong T.A."/>
            <person name="Gao Y."/>
            <person name="Hammerbacher A."/>
            <person name="Kikkert J.R."/>
            <person name="Li Y."/>
            <person name="Li H."/>
            <person name="Li K."/>
            <person name="Li Q."/>
            <person name="Liu X."/>
            <person name="Ma X."/>
            <person name="Naidoo K."/>
            <person name="Pethybridge S.J."/>
            <person name="Sun J."/>
            <person name="Steenkamp E.T."/>
            <person name="van der Nest M.A."/>
            <person name="van Wyk S."/>
            <person name="Wingfield M.J."/>
            <person name="Xiong C."/>
            <person name="Yue Q."/>
            <person name="Zhang X."/>
        </authorList>
    </citation>
    <scope>NUCLEOTIDE SEQUENCE [LARGE SCALE GENOMIC DNA]</scope>
    <source>
        <strain evidence="11 12">BP 5553</strain>
    </source>
</reference>
<dbReference type="GeneID" id="43593440"/>
<evidence type="ECO:0000313" key="12">
    <source>
        <dbReference type="Proteomes" id="UP000254866"/>
    </source>
</evidence>
<dbReference type="PANTHER" id="PTHR33911:SF1">
    <property type="entry name" value="RRNA-PROCESSING PROTEIN EFG1"/>
    <property type="match status" value="1"/>
</dbReference>
<name>A0A370TYL3_9HELO</name>
<dbReference type="Pfam" id="PF10153">
    <property type="entry name" value="Efg1"/>
    <property type="match status" value="1"/>
</dbReference>
<dbReference type="AlphaFoldDB" id="A0A370TYL3"/>
<evidence type="ECO:0000256" key="1">
    <source>
        <dbReference type="ARBA" id="ARBA00002773"/>
    </source>
</evidence>
<dbReference type="OrthoDB" id="47732at2759"/>
<comment type="similarity">
    <text evidence="3">Belongs to the EFG1 family.</text>
</comment>
<feature type="compositionally biased region" description="Basic and acidic residues" evidence="10">
    <location>
        <begin position="225"/>
        <end position="234"/>
    </location>
</feature>